<dbReference type="Pfam" id="PF02257">
    <property type="entry name" value="RFX_DNA_binding"/>
    <property type="match status" value="1"/>
</dbReference>
<dbReference type="AlphaFoldDB" id="A0A671VUS4"/>
<keyword evidence="1" id="KW-0156">Chromatin regulator</keyword>
<evidence type="ECO:0000256" key="1">
    <source>
        <dbReference type="ARBA" id="ARBA00022853"/>
    </source>
</evidence>
<dbReference type="Proteomes" id="UP000472265">
    <property type="component" value="Chromosome 14"/>
</dbReference>
<dbReference type="GeneTree" id="ENSGT00390000016138"/>
<evidence type="ECO:0000259" key="6">
    <source>
        <dbReference type="PROSITE" id="PS51011"/>
    </source>
</evidence>
<dbReference type="InterPro" id="IPR001606">
    <property type="entry name" value="ARID_dom"/>
</dbReference>
<dbReference type="PANTHER" id="PTHR22970">
    <property type="entry name" value="AT-RICH INTERACTIVE DOMAIN-CONTAINING PROTEIN 2"/>
    <property type="match status" value="1"/>
</dbReference>
<dbReference type="PANTHER" id="PTHR22970:SF14">
    <property type="entry name" value="AT-RICH INTERACTIVE DOMAIN-CONTAINING PROTEIN 2"/>
    <property type="match status" value="1"/>
</dbReference>
<dbReference type="Gene3D" id="1.10.150.60">
    <property type="entry name" value="ARID DNA-binding domain"/>
    <property type="match status" value="1"/>
</dbReference>
<dbReference type="Pfam" id="PF01388">
    <property type="entry name" value="ARID"/>
    <property type="match status" value="1"/>
</dbReference>
<name>A0A671VUS4_SPAAU</name>
<evidence type="ECO:0000256" key="4">
    <source>
        <dbReference type="ARBA" id="ARBA00023242"/>
    </source>
</evidence>
<dbReference type="InterPro" id="IPR036431">
    <property type="entry name" value="ARID_dom_sf"/>
</dbReference>
<evidence type="ECO:0000313" key="8">
    <source>
        <dbReference type="Ensembl" id="ENSSAUP00010030230.1"/>
    </source>
</evidence>
<dbReference type="InterPro" id="IPR036390">
    <property type="entry name" value="WH_DNA-bd_sf"/>
</dbReference>
<dbReference type="SUPFAM" id="SSF46785">
    <property type="entry name" value="Winged helix' DNA-binding domain"/>
    <property type="match status" value="1"/>
</dbReference>
<keyword evidence="4" id="KW-0539">Nucleus</keyword>
<proteinExistence type="predicted"/>
<dbReference type="InterPro" id="IPR011989">
    <property type="entry name" value="ARM-like"/>
</dbReference>
<dbReference type="SMART" id="SM00501">
    <property type="entry name" value="BRIGHT"/>
    <property type="match status" value="1"/>
</dbReference>
<dbReference type="GO" id="GO:0006325">
    <property type="term" value="P:chromatin organization"/>
    <property type="evidence" value="ECO:0007669"/>
    <property type="project" value="UniProtKB-KW"/>
</dbReference>
<evidence type="ECO:0000256" key="5">
    <source>
        <dbReference type="SAM" id="MobiDB-lite"/>
    </source>
</evidence>
<dbReference type="SUPFAM" id="SSF48371">
    <property type="entry name" value="ARM repeat"/>
    <property type="match status" value="1"/>
</dbReference>
<feature type="compositionally biased region" description="Polar residues" evidence="5">
    <location>
        <begin position="748"/>
        <end position="765"/>
    </location>
</feature>
<feature type="region of interest" description="Disordered" evidence="5">
    <location>
        <begin position="702"/>
        <end position="798"/>
    </location>
</feature>
<feature type="region of interest" description="Disordered" evidence="5">
    <location>
        <begin position="835"/>
        <end position="855"/>
    </location>
</feature>
<organism evidence="8 9">
    <name type="scientific">Sparus aurata</name>
    <name type="common">Gilthead sea bream</name>
    <dbReference type="NCBI Taxonomy" id="8175"/>
    <lineage>
        <taxon>Eukaryota</taxon>
        <taxon>Metazoa</taxon>
        <taxon>Chordata</taxon>
        <taxon>Craniata</taxon>
        <taxon>Vertebrata</taxon>
        <taxon>Euteleostomi</taxon>
        <taxon>Actinopterygii</taxon>
        <taxon>Neopterygii</taxon>
        <taxon>Teleostei</taxon>
        <taxon>Neoteleostei</taxon>
        <taxon>Acanthomorphata</taxon>
        <taxon>Eupercaria</taxon>
        <taxon>Spariformes</taxon>
        <taxon>Sparidae</taxon>
        <taxon>Sparus</taxon>
    </lineage>
</organism>
<evidence type="ECO:0000256" key="2">
    <source>
        <dbReference type="ARBA" id="ARBA00023015"/>
    </source>
</evidence>
<dbReference type="PROSITE" id="PS51526">
    <property type="entry name" value="RFX_DBD"/>
    <property type="match status" value="1"/>
</dbReference>
<feature type="domain" description="RFX-type winged-helix" evidence="7">
    <location>
        <begin position="519"/>
        <end position="636"/>
    </location>
</feature>
<keyword evidence="2" id="KW-0805">Transcription regulation</keyword>
<feature type="domain" description="ARID" evidence="6">
    <location>
        <begin position="13"/>
        <end position="105"/>
    </location>
</feature>
<dbReference type="SUPFAM" id="SSF46774">
    <property type="entry name" value="ARID-like"/>
    <property type="match status" value="1"/>
</dbReference>
<dbReference type="InterPro" id="IPR052406">
    <property type="entry name" value="Chromatin_Remodeling_Comp"/>
</dbReference>
<reference evidence="8" key="1">
    <citation type="submission" date="2021-04" db="EMBL/GenBank/DDBJ databases">
        <authorList>
            <consortium name="Wellcome Sanger Institute Data Sharing"/>
        </authorList>
    </citation>
    <scope>NUCLEOTIDE SEQUENCE [LARGE SCALE GENOMIC DNA]</scope>
</reference>
<dbReference type="Gene3D" id="1.10.10.10">
    <property type="entry name" value="Winged helix-like DNA-binding domain superfamily/Winged helix DNA-binding domain"/>
    <property type="match status" value="1"/>
</dbReference>
<dbReference type="SMART" id="SM01014">
    <property type="entry name" value="ARID"/>
    <property type="match status" value="1"/>
</dbReference>
<keyword evidence="3" id="KW-0804">Transcription</keyword>
<feature type="compositionally biased region" description="Polar residues" evidence="5">
    <location>
        <begin position="731"/>
        <end position="741"/>
    </location>
</feature>
<reference evidence="8" key="2">
    <citation type="submission" date="2025-08" db="UniProtKB">
        <authorList>
            <consortium name="Ensembl"/>
        </authorList>
    </citation>
    <scope>IDENTIFICATION</scope>
</reference>
<feature type="region of interest" description="Disordered" evidence="5">
    <location>
        <begin position="642"/>
        <end position="679"/>
    </location>
</feature>
<feature type="compositionally biased region" description="Pro residues" evidence="5">
    <location>
        <begin position="704"/>
        <end position="716"/>
    </location>
</feature>
<evidence type="ECO:0000259" key="7">
    <source>
        <dbReference type="PROSITE" id="PS51526"/>
    </source>
</evidence>
<feature type="compositionally biased region" description="Low complexity" evidence="5">
    <location>
        <begin position="778"/>
        <end position="798"/>
    </location>
</feature>
<dbReference type="CDD" id="cd16866">
    <property type="entry name" value="ARID_ARID2"/>
    <property type="match status" value="1"/>
</dbReference>
<dbReference type="InterPro" id="IPR036388">
    <property type="entry name" value="WH-like_DNA-bd_sf"/>
</dbReference>
<keyword evidence="9" id="KW-1185">Reference proteome</keyword>
<accession>A0A671VUS4</accession>
<evidence type="ECO:0000313" key="9">
    <source>
        <dbReference type="Proteomes" id="UP000472265"/>
    </source>
</evidence>
<reference evidence="8" key="3">
    <citation type="submission" date="2025-09" db="UniProtKB">
        <authorList>
            <consortium name="Ensembl"/>
        </authorList>
    </citation>
    <scope>IDENTIFICATION</scope>
</reference>
<feature type="compositionally biased region" description="Polar residues" evidence="5">
    <location>
        <begin position="643"/>
        <end position="654"/>
    </location>
</feature>
<dbReference type="InterPro" id="IPR003150">
    <property type="entry name" value="DNA-bd_RFX"/>
</dbReference>
<protein>
    <submittedName>
        <fullName evidence="8">AT-rich interactive domain 2</fullName>
    </submittedName>
</protein>
<dbReference type="PROSITE" id="PS51011">
    <property type="entry name" value="ARID"/>
    <property type="match status" value="1"/>
</dbReference>
<evidence type="ECO:0000256" key="3">
    <source>
        <dbReference type="ARBA" id="ARBA00023163"/>
    </source>
</evidence>
<dbReference type="Gene3D" id="1.25.10.10">
    <property type="entry name" value="Leucine-rich Repeat Variant"/>
    <property type="match status" value="1"/>
</dbReference>
<gene>
    <name evidence="8" type="primary">ARID2</name>
    <name evidence="8" type="synonym">arid2</name>
</gene>
<dbReference type="GO" id="GO:0003677">
    <property type="term" value="F:DNA binding"/>
    <property type="evidence" value="ECO:0007669"/>
    <property type="project" value="InterPro"/>
</dbReference>
<dbReference type="Ensembl" id="ENSSAUT00010031860.1">
    <property type="protein sequence ID" value="ENSSAUP00010030230.1"/>
    <property type="gene ID" value="ENSSAUG00010012924.1"/>
</dbReference>
<sequence>MANSTGKNLLDQRRKGQAFLDELRQFHQSRGSPFKKIPFVGGKELDLNALYIRVVSLGGFAKVSDKNQWIELGEEFNFPRSCSNAAFALKQYYLRYLEKYEKVHHFGEDDEEAQPGNPKASLPIGAIPSSYNYQQHSVSDYLRQSYGLSTDFVPPCDYNKLVLSLLSGLPNEVDFAVNVCTLLSNESKHAMQLDKDPKLVTLLLAHAGVFDDSLGSFSAVFGADWKEKTSRDFIRFWKEVVEDTEVRELIWDKSDGTSCEERWQSLFHPPRNSGISDMEAQRVLQIAVILRNLSFEEANVKLLAANRTCLRFLLLCAHCNLISLRQLGLDTLGNVAAELQLDPVDFRTTHLIFHTITKCLMSRDRFLKMRAMEILGNLSKAEDNGVLICEYVDQESYREVTMLLTLPDLMLLMASLEVLYLLAQLGENPCSKIASVDHSIDLLVRLVSVDLHTFGPDALTAVRLIEHQASADQAAEVRPQLVEQVPAAVQGAPAPVTRAPVQSTQPPPGIVELDGEKFTLQWLNAHFETNAEGTVSRSEMYSEYLATCSKMGRSNILNSTGFLKCLRSVLFPPLSVAFIFHQHSVVIVCASTKIVRYTAVTEPPHASHLTVSRHLATPQVPLQLPPNPLAAAQLVRPGPVVQIPTSAPATQNHSPQNPAAPPVVQQQQQHSPMLPTGTPVTLFQPVPQGHILTARVQGVCPPITQHPPLPQTPPLSGPQGGAPQAEAQSVAMASTPSSSIQLGGGQALSVTSVPNSQGSRVTFQNIAPKPAPNQSGGPAATIATPNQQPQQQQQQSVVIVSPNPQQSPAYTPAIHQIVLANPSAIPGAQTIQIAGQPGAASSPCPPPASHSNAQSSQTVSIGHITPFVTCCALIKYLLVEHRQLIKTFQYKATCDEKLNRIFFFFLFFYVVQYLF</sequence>
<dbReference type="InterPro" id="IPR016024">
    <property type="entry name" value="ARM-type_fold"/>
</dbReference>
<dbReference type="GO" id="GO:0006355">
    <property type="term" value="P:regulation of DNA-templated transcription"/>
    <property type="evidence" value="ECO:0007669"/>
    <property type="project" value="InterPro"/>
</dbReference>